<dbReference type="GeneID" id="93485906"/>
<dbReference type="SUPFAM" id="SSF109604">
    <property type="entry name" value="HD-domain/PDEase-like"/>
    <property type="match status" value="1"/>
</dbReference>
<keyword evidence="3" id="KW-1185">Reference proteome</keyword>
<feature type="domain" description="HD" evidence="1">
    <location>
        <begin position="22"/>
        <end position="113"/>
    </location>
</feature>
<evidence type="ECO:0000313" key="2">
    <source>
        <dbReference type="EMBL" id="MBB6477604.1"/>
    </source>
</evidence>
<dbReference type="InterPro" id="IPR003607">
    <property type="entry name" value="HD/PDEase_dom"/>
</dbReference>
<dbReference type="OrthoDB" id="9801160at2"/>
<evidence type="ECO:0000259" key="1">
    <source>
        <dbReference type="Pfam" id="PF01966"/>
    </source>
</evidence>
<keyword evidence="2" id="KW-0378">Hydrolase</keyword>
<dbReference type="AlphaFoldDB" id="A0A841QYB6"/>
<dbReference type="EMBL" id="JACHHI010000002">
    <property type="protein sequence ID" value="MBB6477604.1"/>
    <property type="molecule type" value="Genomic_DNA"/>
</dbReference>
<dbReference type="Gene3D" id="1.10.3210.10">
    <property type="entry name" value="Hypothetical protein af1432"/>
    <property type="match status" value="1"/>
</dbReference>
<accession>A0A841QYB6</accession>
<name>A0A841QYB6_9FIRM</name>
<dbReference type="RefSeq" id="WP_159822962.1">
    <property type="nucleotide sequence ID" value="NZ_CABWNB010000003.1"/>
</dbReference>
<dbReference type="Proteomes" id="UP000591941">
    <property type="component" value="Unassembled WGS sequence"/>
</dbReference>
<evidence type="ECO:0000313" key="3">
    <source>
        <dbReference type="Proteomes" id="UP000591941"/>
    </source>
</evidence>
<organism evidence="2 3">
    <name type="scientific">Negativicoccus succinicivorans</name>
    <dbReference type="NCBI Taxonomy" id="620903"/>
    <lineage>
        <taxon>Bacteria</taxon>
        <taxon>Bacillati</taxon>
        <taxon>Bacillota</taxon>
        <taxon>Negativicutes</taxon>
        <taxon>Veillonellales</taxon>
        <taxon>Veillonellaceae</taxon>
        <taxon>Negativicoccus</taxon>
    </lineage>
</organism>
<gene>
    <name evidence="2" type="ORF">HNR45_000634</name>
</gene>
<proteinExistence type="predicted"/>
<dbReference type="InterPro" id="IPR006674">
    <property type="entry name" value="HD_domain"/>
</dbReference>
<dbReference type="GO" id="GO:0016787">
    <property type="term" value="F:hydrolase activity"/>
    <property type="evidence" value="ECO:0007669"/>
    <property type="project" value="UniProtKB-KW"/>
</dbReference>
<dbReference type="PANTHER" id="PTHR38659:SF2">
    <property type="entry name" value="HDIG DOMAIN PROTEIN"/>
    <property type="match status" value="1"/>
</dbReference>
<protein>
    <submittedName>
        <fullName evidence="2">Putative hydrolase (HD superfamily)</fullName>
    </submittedName>
</protein>
<reference evidence="2 3" key="1">
    <citation type="submission" date="2020-08" db="EMBL/GenBank/DDBJ databases">
        <title>Genomic Encyclopedia of Type Strains, Phase IV (KMG-IV): sequencing the most valuable type-strain genomes for metagenomic binning, comparative biology and taxonomic classification.</title>
        <authorList>
            <person name="Goeker M."/>
        </authorList>
    </citation>
    <scope>NUCLEOTIDE SEQUENCE [LARGE SCALE GENOMIC DNA]</scope>
    <source>
        <strain evidence="2 3">DSM 21255</strain>
    </source>
</reference>
<comment type="caution">
    <text evidence="2">The sequence shown here is derived from an EMBL/GenBank/DDBJ whole genome shotgun (WGS) entry which is preliminary data.</text>
</comment>
<dbReference type="Pfam" id="PF01966">
    <property type="entry name" value="HD"/>
    <property type="match status" value="1"/>
</dbReference>
<sequence>MKPTREQAKQLLLEYTDSQALIRHALQVEAAMLHFADYFGAEDREKWGVIGLCHDLDYDRYPDQHCAVTKQILEKEGWDETYIRAIMSHGYGMVTDVKPETTLEKTLYAVDELTGIINAACLLRPSKSVLDLTVKSLTKKFKDKHFAAGCNRDVITQGCEMLGMERQEFFAETIKGLQKRAEIVGLKGNI</sequence>
<dbReference type="CDD" id="cd00077">
    <property type="entry name" value="HDc"/>
    <property type="match status" value="1"/>
</dbReference>
<dbReference type="PANTHER" id="PTHR38659">
    <property type="entry name" value="METAL-DEPENDENT PHOSPHOHYDROLASE"/>
    <property type="match status" value="1"/>
</dbReference>